<name>A0A7W7Q110_9PSEU</name>
<proteinExistence type="predicted"/>
<evidence type="ECO:0000313" key="2">
    <source>
        <dbReference type="Proteomes" id="UP000520767"/>
    </source>
</evidence>
<organism evidence="1 2">
    <name type="scientific">Actinophytocola algeriensis</name>
    <dbReference type="NCBI Taxonomy" id="1768010"/>
    <lineage>
        <taxon>Bacteria</taxon>
        <taxon>Bacillati</taxon>
        <taxon>Actinomycetota</taxon>
        <taxon>Actinomycetes</taxon>
        <taxon>Pseudonocardiales</taxon>
        <taxon>Pseudonocardiaceae</taxon>
    </lineage>
</organism>
<evidence type="ECO:0000313" key="1">
    <source>
        <dbReference type="EMBL" id="MBB4904863.1"/>
    </source>
</evidence>
<sequence>MIVRAAVVPTPPLLVPELVAGTDADVTAVRAACLAVTTRLTSAAPHWVAVGAGPAGVLGPDAAGTFAGFGVDVPVRMSDAATSTPDPVMPLSALVTGLLRAQSAAEDVTVHLVPPDLAPDECFALGEHLADTAEPVGLLVAADGSHRHGARAPGRPDDRAGPFDDAVHDALAGADVKALMALDPALAAELGAEGRAPWQVLAGVLARGAWSADARLMIPFGVAYHFAVLDPVR</sequence>
<dbReference type="EMBL" id="JACHJQ010000001">
    <property type="protein sequence ID" value="MBB4904863.1"/>
    <property type="molecule type" value="Genomic_DNA"/>
</dbReference>
<dbReference type="RefSeq" id="WP_184809055.1">
    <property type="nucleotide sequence ID" value="NZ_JACHJQ010000001.1"/>
</dbReference>
<comment type="caution">
    <text evidence="1">The sequence shown here is derived from an EMBL/GenBank/DDBJ whole genome shotgun (WGS) entry which is preliminary data.</text>
</comment>
<accession>A0A7W7Q110</accession>
<reference evidence="1 2" key="1">
    <citation type="submission" date="2020-08" db="EMBL/GenBank/DDBJ databases">
        <title>Genomic Encyclopedia of Type Strains, Phase III (KMG-III): the genomes of soil and plant-associated and newly described type strains.</title>
        <authorList>
            <person name="Whitman W."/>
        </authorList>
    </citation>
    <scope>NUCLEOTIDE SEQUENCE [LARGE SCALE GENOMIC DNA]</scope>
    <source>
        <strain evidence="1 2">CECT 8960</strain>
    </source>
</reference>
<protein>
    <recommendedName>
        <fullName evidence="3">Catalytic LigB subunit of aromatic ring-opening dioxygenase</fullName>
    </recommendedName>
</protein>
<dbReference type="SUPFAM" id="SSF53213">
    <property type="entry name" value="LigB-like"/>
    <property type="match status" value="1"/>
</dbReference>
<keyword evidence="2" id="KW-1185">Reference proteome</keyword>
<gene>
    <name evidence="1" type="ORF">FHR82_001073</name>
</gene>
<dbReference type="Proteomes" id="UP000520767">
    <property type="component" value="Unassembled WGS sequence"/>
</dbReference>
<dbReference type="AlphaFoldDB" id="A0A7W7Q110"/>
<dbReference type="Gene3D" id="3.40.830.10">
    <property type="entry name" value="LigB-like"/>
    <property type="match status" value="1"/>
</dbReference>
<evidence type="ECO:0008006" key="3">
    <source>
        <dbReference type="Google" id="ProtNLM"/>
    </source>
</evidence>